<dbReference type="Proteomes" id="UP000297014">
    <property type="component" value="Unassembled WGS sequence"/>
</dbReference>
<dbReference type="EMBL" id="JALP01000246">
    <property type="protein sequence ID" value="THG89332.1"/>
    <property type="molecule type" value="Genomic_DNA"/>
</dbReference>
<dbReference type="Pfam" id="PF02645">
    <property type="entry name" value="DegV"/>
    <property type="match status" value="1"/>
</dbReference>
<reference evidence="3 5" key="1">
    <citation type="journal article" date="2014" name="Genome Announc.">
        <title>Draft Genome Sequence of Bacillus alcalophilus AV1934, a Classic Alkaliphile Isolated from Human Feces in 1934.</title>
        <authorList>
            <person name="Attie O."/>
            <person name="Jayaprakash A."/>
            <person name="Shah H."/>
            <person name="Paulsen I.T."/>
            <person name="Morino M."/>
            <person name="Takahashi Y."/>
            <person name="Narumi I."/>
            <person name="Sachidanandam R."/>
            <person name="Satoh K."/>
            <person name="Ito M."/>
            <person name="Krulwich T.A."/>
        </authorList>
    </citation>
    <scope>NUCLEOTIDE SEQUENCE [LARGE SCALE GENOMIC DNA]</scope>
    <source>
        <strain evidence="3 5">AV1934</strain>
    </source>
</reference>
<accession>A0A094WPL5</accession>
<protein>
    <submittedName>
        <fullName evidence="3">DegV domain-containing protein</fullName>
    </submittedName>
</protein>
<dbReference type="GO" id="GO:0008289">
    <property type="term" value="F:lipid binding"/>
    <property type="evidence" value="ECO:0007669"/>
    <property type="project" value="UniProtKB-KW"/>
</dbReference>
<dbReference type="PANTHER" id="PTHR33434">
    <property type="entry name" value="DEGV DOMAIN-CONTAINING PROTEIN DR_1986-RELATED"/>
    <property type="match status" value="1"/>
</dbReference>
<dbReference type="STRING" id="1218173.BALCAV_0202950"/>
<dbReference type="OrthoDB" id="5429275at2"/>
<sequence>MTIRIVTDSTCDLPKEWIEELDIEVVPLSITVDGQTYLDGIDITKSEFLEKLINSKELPKSSQPAIGVFQEVYSRLANEHEDTQIISIHLTEGMSGTYQTAQLASTMVDANVTVINSSFISHALGFQVLEAARWAKEDKSVEEIVAHLESIKESSSLYLMVDTLEYLAKGGRIGKGKALLGSLLKIKPIASLADGVYTPVEKVRTHLQMIKLLTKKFEEDTLEKGKQAKAVAIAHIGAEPLAHKLKESIDKISNLSSNILITETSPIISTHTGPGAIALMYYTE</sequence>
<dbReference type="eggNOG" id="COG1307">
    <property type="taxonomic scope" value="Bacteria"/>
</dbReference>
<dbReference type="Gene3D" id="3.40.50.10170">
    <property type="match status" value="1"/>
</dbReference>
<dbReference type="PROSITE" id="PS51482">
    <property type="entry name" value="DEGV"/>
    <property type="match status" value="1"/>
</dbReference>
<comment type="caution">
    <text evidence="3">The sequence shown here is derived from an EMBL/GenBank/DDBJ whole genome shotgun (WGS) entry which is preliminary data.</text>
</comment>
<dbReference type="InterPro" id="IPR043168">
    <property type="entry name" value="DegV_C"/>
</dbReference>
<dbReference type="InterPro" id="IPR003797">
    <property type="entry name" value="DegV"/>
</dbReference>
<evidence type="ECO:0000256" key="1">
    <source>
        <dbReference type="ARBA" id="ARBA00003238"/>
    </source>
</evidence>
<evidence type="ECO:0000313" key="3">
    <source>
        <dbReference type="EMBL" id="KGA98726.1"/>
    </source>
</evidence>
<dbReference type="EMBL" id="ALPT02000006">
    <property type="protein sequence ID" value="KGA98726.1"/>
    <property type="molecule type" value="Genomic_DNA"/>
</dbReference>
<dbReference type="Proteomes" id="UP000002754">
    <property type="component" value="Unassembled WGS sequence"/>
</dbReference>
<dbReference type="Gene3D" id="3.30.1180.10">
    <property type="match status" value="1"/>
</dbReference>
<name>A0A094WPL5_ALKAL</name>
<evidence type="ECO:0000313" key="6">
    <source>
        <dbReference type="Proteomes" id="UP000297014"/>
    </source>
</evidence>
<organism evidence="3 5">
    <name type="scientific">Alkalihalobacillus alcalophilus ATCC 27647 = CGMCC 1.3604</name>
    <dbReference type="NCBI Taxonomy" id="1218173"/>
    <lineage>
        <taxon>Bacteria</taxon>
        <taxon>Bacillati</taxon>
        <taxon>Bacillota</taxon>
        <taxon>Bacilli</taxon>
        <taxon>Bacillales</taxon>
        <taxon>Bacillaceae</taxon>
        <taxon>Alkalihalobacillus</taxon>
    </lineage>
</organism>
<dbReference type="InterPro" id="IPR050270">
    <property type="entry name" value="DegV_domain_contain"/>
</dbReference>
<proteinExistence type="predicted"/>
<keyword evidence="5" id="KW-1185">Reference proteome</keyword>
<evidence type="ECO:0000256" key="2">
    <source>
        <dbReference type="ARBA" id="ARBA00023121"/>
    </source>
</evidence>
<keyword evidence="2" id="KW-0446">Lipid-binding</keyword>
<dbReference type="AlphaFoldDB" id="A0A094WPL5"/>
<dbReference type="RefSeq" id="WP_004428638.1">
    <property type="nucleotide sequence ID" value="NZ_ALPT02000006.1"/>
</dbReference>
<dbReference type="NCBIfam" id="TIGR00762">
    <property type="entry name" value="DegV"/>
    <property type="match status" value="1"/>
</dbReference>
<evidence type="ECO:0000313" key="5">
    <source>
        <dbReference type="Proteomes" id="UP000002754"/>
    </source>
</evidence>
<reference evidence="4 6" key="2">
    <citation type="submission" date="2014-01" db="EMBL/GenBank/DDBJ databases">
        <title>Draft genome sequencing of Bacillus alcalophilus CGMCC 1.3604.</title>
        <authorList>
            <person name="Yang J."/>
            <person name="Diao L."/>
            <person name="Yang S."/>
        </authorList>
    </citation>
    <scope>NUCLEOTIDE SEQUENCE [LARGE SCALE GENOMIC DNA]</scope>
    <source>
        <strain evidence="4 6">CGMCC 1.3604</strain>
    </source>
</reference>
<gene>
    <name evidence="4" type="ORF">AJ85_18380</name>
    <name evidence="3" type="ORF">BALCAV_0202950</name>
</gene>
<dbReference type="SUPFAM" id="SSF82549">
    <property type="entry name" value="DAK1/DegV-like"/>
    <property type="match status" value="1"/>
</dbReference>
<dbReference type="PANTHER" id="PTHR33434:SF8">
    <property type="entry name" value="DEGV DOMAIN-CONTAINING PROTEIN SPR1019"/>
    <property type="match status" value="1"/>
</dbReference>
<evidence type="ECO:0000313" key="4">
    <source>
        <dbReference type="EMBL" id="THG89332.1"/>
    </source>
</evidence>
<comment type="function">
    <text evidence="1">May bind long-chain fatty acids, such as palmitate, and may play a role in lipid transport or fatty acid metabolism.</text>
</comment>